<proteinExistence type="inferred from homology"/>
<dbReference type="GO" id="GO:0051028">
    <property type="term" value="P:mRNA transport"/>
    <property type="evidence" value="ECO:0007669"/>
    <property type="project" value="UniProtKB-KW"/>
</dbReference>
<dbReference type="Gene3D" id="3.80.10.10">
    <property type="entry name" value="Ribonuclease Inhibitor"/>
    <property type="match status" value="1"/>
</dbReference>
<dbReference type="InterPro" id="IPR057125">
    <property type="entry name" value="NXF1/2/3/5-like_LRR"/>
</dbReference>
<dbReference type="InterPro" id="IPR009060">
    <property type="entry name" value="UBA-like_sf"/>
</dbReference>
<name>A0ABD2N7B0_9CUCU</name>
<sequence>MPLVELLLENNPLSDKFDDKSLYVSEMRGRFPKLMKLDGVDLPPPISFDLEEHSLPIPIQTFLCNAEGGSIVRQFLQQYFSLFDSNNRQLLTQAYHENAIFSITIAYPYGTEDKGINWLDWYSTDNRNLLKITNPDRRFKLLKKGNVSIVSFLKDMPKSRHDIMNFTVDLTVYTPIMMNLVVSGMFKELETSHKRPPIRSFLRTLVIVPSGSGYCICNEELHISNATEEQAKVFMSVSMLTPTEAGTSVSLISTESDSSEASSSRDVDNETKNQMVAALSMHSGMNLQWSMKCLQETDWNFDRATMVFTEIRMRGGIPEEAFIK</sequence>
<dbReference type="Pfam" id="PF22602">
    <property type="entry name" value="NXF_NTF2"/>
    <property type="match status" value="1"/>
</dbReference>
<comment type="similarity">
    <text evidence="2">Belongs to the NXF family.</text>
</comment>
<evidence type="ECO:0000256" key="2">
    <source>
        <dbReference type="ARBA" id="ARBA00009285"/>
    </source>
</evidence>
<dbReference type="GO" id="GO:0005634">
    <property type="term" value="C:nucleus"/>
    <property type="evidence" value="ECO:0007669"/>
    <property type="project" value="UniProtKB-SubCell"/>
</dbReference>
<dbReference type="InterPro" id="IPR018222">
    <property type="entry name" value="Nuclear_transport_factor_2_euk"/>
</dbReference>
<dbReference type="PANTHER" id="PTHR10662">
    <property type="entry name" value="NUCLEAR RNA EXPORT FACTOR"/>
    <property type="match status" value="1"/>
</dbReference>
<dbReference type="Pfam" id="PF24048">
    <property type="entry name" value="LRR_NXF1-5"/>
    <property type="match status" value="1"/>
</dbReference>
<dbReference type="InterPro" id="IPR002075">
    <property type="entry name" value="NTF2_dom"/>
</dbReference>
<dbReference type="SUPFAM" id="SSF54427">
    <property type="entry name" value="NTF2-like"/>
    <property type="match status" value="1"/>
</dbReference>
<evidence type="ECO:0000256" key="7">
    <source>
        <dbReference type="ARBA" id="ARBA00023242"/>
    </source>
</evidence>
<feature type="domain" description="TAP-C" evidence="10">
    <location>
        <begin position="270"/>
        <end position="324"/>
    </location>
</feature>
<dbReference type="Pfam" id="PF03943">
    <property type="entry name" value="TAP_C"/>
    <property type="match status" value="1"/>
</dbReference>
<reference evidence="11 12" key="1">
    <citation type="journal article" date="2021" name="BMC Biol.">
        <title>Horizontally acquired antibacterial genes associated with adaptive radiation of ladybird beetles.</title>
        <authorList>
            <person name="Li H.S."/>
            <person name="Tang X.F."/>
            <person name="Huang Y.H."/>
            <person name="Xu Z.Y."/>
            <person name="Chen M.L."/>
            <person name="Du X.Y."/>
            <person name="Qiu B.Y."/>
            <person name="Chen P.T."/>
            <person name="Zhang W."/>
            <person name="Slipinski A."/>
            <person name="Escalona H.E."/>
            <person name="Waterhouse R.M."/>
            <person name="Zwick A."/>
            <person name="Pang H."/>
        </authorList>
    </citation>
    <scope>NUCLEOTIDE SEQUENCE [LARGE SCALE GENOMIC DNA]</scope>
    <source>
        <strain evidence="11">SYSU2018</strain>
    </source>
</reference>
<evidence type="ECO:0000259" key="9">
    <source>
        <dbReference type="PROSITE" id="PS50177"/>
    </source>
</evidence>
<keyword evidence="4" id="KW-0433">Leucine-rich repeat</keyword>
<evidence type="ECO:0000256" key="5">
    <source>
        <dbReference type="ARBA" id="ARBA00022737"/>
    </source>
</evidence>
<comment type="subcellular location">
    <subcellularLocation>
        <location evidence="1">Nucleus</location>
    </subcellularLocation>
</comment>
<dbReference type="Gene3D" id="1.10.8.10">
    <property type="entry name" value="DNA helicase RuvA subunit, C-terminal domain"/>
    <property type="match status" value="1"/>
</dbReference>
<evidence type="ECO:0000256" key="4">
    <source>
        <dbReference type="ARBA" id="ARBA00022614"/>
    </source>
</evidence>
<evidence type="ECO:0000256" key="3">
    <source>
        <dbReference type="ARBA" id="ARBA00022448"/>
    </source>
</evidence>
<dbReference type="SUPFAM" id="SSF46934">
    <property type="entry name" value="UBA-like"/>
    <property type="match status" value="1"/>
</dbReference>
<feature type="region of interest" description="Disordered" evidence="8">
    <location>
        <begin position="248"/>
        <end position="269"/>
    </location>
</feature>
<dbReference type="InterPro" id="IPR005637">
    <property type="entry name" value="TAP_C_dom"/>
</dbReference>
<dbReference type="InterPro" id="IPR032710">
    <property type="entry name" value="NTF2-like_dom_sf"/>
</dbReference>
<organism evidence="11 12">
    <name type="scientific">Cryptolaemus montrouzieri</name>
    <dbReference type="NCBI Taxonomy" id="559131"/>
    <lineage>
        <taxon>Eukaryota</taxon>
        <taxon>Metazoa</taxon>
        <taxon>Ecdysozoa</taxon>
        <taxon>Arthropoda</taxon>
        <taxon>Hexapoda</taxon>
        <taxon>Insecta</taxon>
        <taxon>Pterygota</taxon>
        <taxon>Neoptera</taxon>
        <taxon>Endopterygota</taxon>
        <taxon>Coleoptera</taxon>
        <taxon>Polyphaga</taxon>
        <taxon>Cucujiformia</taxon>
        <taxon>Coccinelloidea</taxon>
        <taxon>Coccinellidae</taxon>
        <taxon>Scymninae</taxon>
        <taxon>Scymnini</taxon>
        <taxon>Cryptolaemus</taxon>
    </lineage>
</organism>
<dbReference type="AlphaFoldDB" id="A0ABD2N7B0"/>
<dbReference type="FunFam" id="1.10.8.10:FF:000018">
    <property type="entry name" value="Nuclear RNA export factor 1"/>
    <property type="match status" value="1"/>
</dbReference>
<dbReference type="Proteomes" id="UP001516400">
    <property type="component" value="Unassembled WGS sequence"/>
</dbReference>
<evidence type="ECO:0000256" key="6">
    <source>
        <dbReference type="ARBA" id="ARBA00022816"/>
    </source>
</evidence>
<dbReference type="SMART" id="SM00804">
    <property type="entry name" value="TAP_C"/>
    <property type="match status" value="1"/>
</dbReference>
<dbReference type="EMBL" id="JABFTP020000062">
    <property type="protein sequence ID" value="KAL3274633.1"/>
    <property type="molecule type" value="Genomic_DNA"/>
</dbReference>
<keyword evidence="12" id="KW-1185">Reference proteome</keyword>
<evidence type="ECO:0000259" key="10">
    <source>
        <dbReference type="PROSITE" id="PS51281"/>
    </source>
</evidence>
<dbReference type="PANTHER" id="PTHR10662:SF22">
    <property type="entry name" value="NUCLEAR RNA EXPORT FACTOR 1"/>
    <property type="match status" value="1"/>
</dbReference>
<evidence type="ECO:0000256" key="1">
    <source>
        <dbReference type="ARBA" id="ARBA00004123"/>
    </source>
</evidence>
<keyword evidence="3" id="KW-0813">Transport</keyword>
<evidence type="ECO:0000256" key="8">
    <source>
        <dbReference type="SAM" id="MobiDB-lite"/>
    </source>
</evidence>
<dbReference type="FunFam" id="3.10.450.50:FF:000004">
    <property type="entry name" value="Nuclear RNA export factor 1"/>
    <property type="match status" value="1"/>
</dbReference>
<keyword evidence="7" id="KW-0539">Nucleus</keyword>
<evidence type="ECO:0000313" key="12">
    <source>
        <dbReference type="Proteomes" id="UP001516400"/>
    </source>
</evidence>
<dbReference type="InterPro" id="IPR032675">
    <property type="entry name" value="LRR_dom_sf"/>
</dbReference>
<keyword evidence="6" id="KW-0509">mRNA transport</keyword>
<dbReference type="InterPro" id="IPR030217">
    <property type="entry name" value="NXF_fam"/>
</dbReference>
<feature type="domain" description="NTF2" evidence="9">
    <location>
        <begin position="71"/>
        <end position="223"/>
    </location>
</feature>
<keyword evidence="5" id="KW-0677">Repeat</keyword>
<accession>A0ABD2N7B0</accession>
<dbReference type="PROSITE" id="PS51281">
    <property type="entry name" value="TAP_C"/>
    <property type="match status" value="1"/>
</dbReference>
<dbReference type="Gene3D" id="3.10.450.50">
    <property type="match status" value="1"/>
</dbReference>
<dbReference type="CDD" id="cd14342">
    <property type="entry name" value="UBA_TAP-C"/>
    <property type="match status" value="1"/>
</dbReference>
<evidence type="ECO:0000313" key="11">
    <source>
        <dbReference type="EMBL" id="KAL3274633.1"/>
    </source>
</evidence>
<comment type="caution">
    <text evidence="11">The sequence shown here is derived from an EMBL/GenBank/DDBJ whole genome shotgun (WGS) entry which is preliminary data.</text>
</comment>
<dbReference type="PROSITE" id="PS50177">
    <property type="entry name" value="NTF2_DOMAIN"/>
    <property type="match status" value="1"/>
</dbReference>
<feature type="compositionally biased region" description="Low complexity" evidence="8">
    <location>
        <begin position="248"/>
        <end position="262"/>
    </location>
</feature>
<evidence type="ECO:0008006" key="13">
    <source>
        <dbReference type="Google" id="ProtNLM"/>
    </source>
</evidence>
<gene>
    <name evidence="11" type="ORF">HHI36_016013</name>
</gene>
<protein>
    <recommendedName>
        <fullName evidence="13">Nuclear RNA export factor 1</fullName>
    </recommendedName>
</protein>
<dbReference type="SUPFAM" id="SSF52058">
    <property type="entry name" value="L domain-like"/>
    <property type="match status" value="1"/>
</dbReference>